<proteinExistence type="predicted"/>
<dbReference type="Proteomes" id="UP000281028">
    <property type="component" value="Unassembled WGS sequence"/>
</dbReference>
<gene>
    <name evidence="1" type="ORF">ECE50_004315</name>
</gene>
<evidence type="ECO:0000313" key="1">
    <source>
        <dbReference type="EMBL" id="NSL86042.1"/>
    </source>
</evidence>
<dbReference type="AlphaFoldDB" id="A0A3S1DTC0"/>
<comment type="caution">
    <text evidence="1">The sequence shown here is derived from an EMBL/GenBank/DDBJ whole genome shotgun (WGS) entry which is preliminary data.</text>
</comment>
<reference evidence="1" key="1">
    <citation type="submission" date="2020-05" db="EMBL/GenBank/DDBJ databases">
        <title>Chitinophaga laudate sp. nov., isolated from a tropical peat swamp.</title>
        <authorList>
            <person name="Goh C.B.S."/>
            <person name="Lee M.S."/>
            <person name="Parimannan S."/>
            <person name="Pasbakhsh P."/>
            <person name="Yule C.M."/>
            <person name="Rajandas H."/>
            <person name="Loke S."/>
            <person name="Croft L."/>
            <person name="Tan J.B.L."/>
        </authorList>
    </citation>
    <scope>NUCLEOTIDE SEQUENCE</scope>
    <source>
        <strain evidence="1">Mgbs1</strain>
    </source>
</reference>
<accession>A0A3S1DTC0</accession>
<protein>
    <submittedName>
        <fullName evidence="1">Uncharacterized protein</fullName>
    </submittedName>
</protein>
<keyword evidence="2" id="KW-1185">Reference proteome</keyword>
<sequence length="457" mass="52469">MAITATLAPKYNPLGAIYEKYRPLRDPSLAITTDEATKNIIRDIARNRVLVLSNAARNIYFMRFWGNNINGIHDLETAKGRKPPLAVISSGRSYWIKTMFEVGKSLIPARYQHFKGIDDTAPFRNGDKIPLYFPYRFSSADYGYRSVYIFVQQEEYEIYARDLAGTGITVIGYEVGMQHQHMLGFGASRYAAAKFFSHIDIPKVWFIDDNVLYIQRLSGFDVFEKRMTPDIWALGGKGLQAYLDDDKIKSIKRLKPIDDDERMGIPLFLQQAVLWDVKQLTKDNNQGAGFNYSPYFIASGEDVSITYFLGQNRCKYFNRCEVLKGSPTIHTAKTLAESNATTSIEAEKNTIRQLVRTVPSIIINNNADLWTFLSASPEFGRKERPEITFMKAGEQLLMKWMYIENQSWNWNIDKLADRLLNPMFNFTEVMYNDELALQNKQIEYDIMLIDTNPPAAV</sequence>
<dbReference type="OrthoDB" id="674015at2"/>
<dbReference type="EMBL" id="RIAR02000001">
    <property type="protein sequence ID" value="NSL86042.1"/>
    <property type="molecule type" value="Genomic_DNA"/>
</dbReference>
<evidence type="ECO:0000313" key="2">
    <source>
        <dbReference type="Proteomes" id="UP000281028"/>
    </source>
</evidence>
<organism evidence="1 2">
    <name type="scientific">Chitinophaga solisilvae</name>
    <dbReference type="NCBI Taxonomy" id="1233460"/>
    <lineage>
        <taxon>Bacteria</taxon>
        <taxon>Pseudomonadati</taxon>
        <taxon>Bacteroidota</taxon>
        <taxon>Chitinophagia</taxon>
        <taxon>Chitinophagales</taxon>
        <taxon>Chitinophagaceae</taxon>
        <taxon>Chitinophaga</taxon>
    </lineage>
</organism>
<name>A0A3S1DTC0_9BACT</name>